<dbReference type="GeneID" id="95673276"/>
<dbReference type="Pfam" id="PF13276">
    <property type="entry name" value="HTH_21"/>
    <property type="match status" value="1"/>
</dbReference>
<feature type="domain" description="HTH-like" evidence="1">
    <location>
        <begin position="36"/>
        <end position="80"/>
    </location>
</feature>
<protein>
    <submittedName>
        <fullName evidence="3">Integrase, catalytic region</fullName>
    </submittedName>
</protein>
<evidence type="ECO:0000259" key="1">
    <source>
        <dbReference type="Pfam" id="PF13276"/>
    </source>
</evidence>
<gene>
    <name evidence="2" type="ORF">VCR4J5_1240052</name>
    <name evidence="3" type="ORF">VCR5J5_790028</name>
</gene>
<reference evidence="3 4" key="1">
    <citation type="submission" date="2014-06" db="EMBL/GenBank/DDBJ databases">
        <authorList>
            <person name="Le Roux F."/>
        </authorList>
    </citation>
    <scope>NUCLEOTIDE SEQUENCE</scope>
    <source>
        <strain evidence="2 4">J5-4</strain>
        <strain evidence="3">J5-5</strain>
    </source>
</reference>
<dbReference type="Proteomes" id="UP000049495">
    <property type="component" value="Unassembled WGS sequence"/>
</dbReference>
<name>A0A822N7Q8_9VIBR</name>
<dbReference type="EMBL" id="CCJX01000029">
    <property type="protein sequence ID" value="CDS96315.1"/>
    <property type="molecule type" value="Genomic_DNA"/>
</dbReference>
<dbReference type="AlphaFoldDB" id="A0A822N7Q8"/>
<evidence type="ECO:0000313" key="2">
    <source>
        <dbReference type="EMBL" id="CDS96315.1"/>
    </source>
</evidence>
<dbReference type="InterPro" id="IPR025948">
    <property type="entry name" value="HTH-like_dom"/>
</dbReference>
<evidence type="ECO:0000313" key="4">
    <source>
        <dbReference type="Proteomes" id="UP000049077"/>
    </source>
</evidence>
<dbReference type="Proteomes" id="UP000049077">
    <property type="component" value="Unassembled WGS sequence"/>
</dbReference>
<evidence type="ECO:0000313" key="3">
    <source>
        <dbReference type="EMBL" id="CDT68798.1"/>
    </source>
</evidence>
<keyword evidence="4" id="KW-1185">Reference proteome</keyword>
<organism evidence="3 5">
    <name type="scientific">Vibrio crassostreae</name>
    <dbReference type="NCBI Taxonomy" id="246167"/>
    <lineage>
        <taxon>Bacteria</taxon>
        <taxon>Pseudomonadati</taxon>
        <taxon>Pseudomonadota</taxon>
        <taxon>Gammaproteobacteria</taxon>
        <taxon>Vibrionales</taxon>
        <taxon>Vibrionaceae</taxon>
        <taxon>Vibrio</taxon>
    </lineage>
</organism>
<sequence>MREHESVKTLSELFNVASSCYYEFKQRKPDANCIRLASQIEELLNMSRPSAGSRALVSMLTAEGIKIGRYTVRQIMREAGSKRTYLVNTSWSGLY</sequence>
<evidence type="ECO:0000313" key="5">
    <source>
        <dbReference type="Proteomes" id="UP000049495"/>
    </source>
</evidence>
<reference evidence="5" key="2">
    <citation type="submission" date="2014-06" db="EMBL/GenBank/DDBJ databases">
        <authorList>
            <person name="Le Roux Frederique"/>
        </authorList>
    </citation>
    <scope>NUCLEOTIDE SEQUENCE [LARGE SCALE GENOMIC DNA]</scope>
    <source>
        <strain evidence="5">J5-5</strain>
    </source>
</reference>
<comment type="caution">
    <text evidence="3">The sequence shown here is derived from an EMBL/GenBank/DDBJ whole genome shotgun (WGS) entry which is preliminary data.</text>
</comment>
<dbReference type="RefSeq" id="WP_372450054.1">
    <property type="nucleotide sequence ID" value="NZ_AP025478.1"/>
</dbReference>
<dbReference type="EMBL" id="CCJV01000143">
    <property type="protein sequence ID" value="CDT68798.1"/>
    <property type="molecule type" value="Genomic_DNA"/>
</dbReference>
<proteinExistence type="predicted"/>
<accession>A0A822N7Q8</accession>